<dbReference type="STRING" id="105785.A0A2J7QHF1"/>
<evidence type="ECO:0000256" key="7">
    <source>
        <dbReference type="ARBA" id="ARBA00023144"/>
    </source>
</evidence>
<keyword evidence="8 9" id="KW-0413">Isomerase</keyword>
<dbReference type="CDD" id="cd05247">
    <property type="entry name" value="UDP_G4E_1_SDR_e"/>
    <property type="match status" value="1"/>
</dbReference>
<proteinExistence type="inferred from homology"/>
<sequence>MIVYFLYLDMSAATILVTGGAGYVGSHSVVQLLTQGFKVVVVDNLVNASQECLKRVEEITGKEVISIPVDLCDKDELDNVFTKYKINCVLHFAALKAVGESVSMPLNYYRNNVGGSITLLEVMKAHNVKKMVYSSSATVYGTPQKLPLTEDHPTGLGCTNPYGKSKHFVEEILKDLVKSDDAWSVISLRYFNPVGAHESGKIGEDPKGIPNNIMPYIAQVAVGRRKDLKVFGNDYNTPDGTGVRDYVHIQDLAMGHVAALTKILTPNFSGWKVYNLGTGSGLSVLQLVKAFEVASGQKVPYEIVGRRPGDIDASYADVSLAKKELCWEATKDVLDMCRDTWKWQSTNPNGYQVSK</sequence>
<protein>
    <recommendedName>
        <fullName evidence="9">UDP-glucose 4-epimerase</fullName>
        <ecNumber evidence="9">5.1.3.2</ecNumber>
    </recommendedName>
</protein>
<keyword evidence="9" id="KW-0119">Carbohydrate metabolism</keyword>
<dbReference type="InParanoid" id="A0A2J7QHF1"/>
<dbReference type="NCBIfam" id="NF007956">
    <property type="entry name" value="PRK10675.1"/>
    <property type="match status" value="1"/>
</dbReference>
<dbReference type="OrthoDB" id="9402762at2759"/>
<evidence type="ECO:0000256" key="2">
    <source>
        <dbReference type="ARBA" id="ARBA00000083"/>
    </source>
</evidence>
<dbReference type="InterPro" id="IPR036291">
    <property type="entry name" value="NAD(P)-bd_dom_sf"/>
</dbReference>
<dbReference type="FunCoup" id="A0A2J7QHF1">
    <property type="interactions" value="415"/>
</dbReference>
<reference evidence="11 12" key="1">
    <citation type="submission" date="2017-12" db="EMBL/GenBank/DDBJ databases">
        <title>Hemimetabolous genomes reveal molecular basis of termite eusociality.</title>
        <authorList>
            <person name="Harrison M.C."/>
            <person name="Jongepier E."/>
            <person name="Robertson H.M."/>
            <person name="Arning N."/>
            <person name="Bitard-Feildel T."/>
            <person name="Chao H."/>
            <person name="Childers C.P."/>
            <person name="Dinh H."/>
            <person name="Doddapaneni H."/>
            <person name="Dugan S."/>
            <person name="Gowin J."/>
            <person name="Greiner C."/>
            <person name="Han Y."/>
            <person name="Hu H."/>
            <person name="Hughes D.S.T."/>
            <person name="Huylmans A.-K."/>
            <person name="Kemena C."/>
            <person name="Kremer L.P.M."/>
            <person name="Lee S.L."/>
            <person name="Lopez-Ezquerra A."/>
            <person name="Mallet L."/>
            <person name="Monroy-Kuhn J.M."/>
            <person name="Moser A."/>
            <person name="Murali S.C."/>
            <person name="Muzny D.M."/>
            <person name="Otani S."/>
            <person name="Piulachs M.-D."/>
            <person name="Poelchau M."/>
            <person name="Qu J."/>
            <person name="Schaub F."/>
            <person name="Wada-Katsumata A."/>
            <person name="Worley K.C."/>
            <person name="Xie Q."/>
            <person name="Ylla G."/>
            <person name="Poulsen M."/>
            <person name="Gibbs R.A."/>
            <person name="Schal C."/>
            <person name="Richards S."/>
            <person name="Belles X."/>
            <person name="Korb J."/>
            <person name="Bornberg-Bauer E."/>
        </authorList>
    </citation>
    <scope>NUCLEOTIDE SEQUENCE [LARGE SCALE GENOMIC DNA]</scope>
    <source>
        <tissue evidence="11">Whole body</tissue>
    </source>
</reference>
<dbReference type="GO" id="GO:0005829">
    <property type="term" value="C:cytosol"/>
    <property type="evidence" value="ECO:0007669"/>
    <property type="project" value="TreeGrafter"/>
</dbReference>
<keyword evidence="7" id="KW-0299">Galactose metabolism</keyword>
<dbReference type="PANTHER" id="PTHR43725">
    <property type="entry name" value="UDP-GLUCOSE 4-EPIMERASE"/>
    <property type="match status" value="1"/>
</dbReference>
<comment type="cofactor">
    <cofactor evidence="3 9">
        <name>NAD(+)</name>
        <dbReference type="ChEBI" id="CHEBI:57540"/>
    </cofactor>
</comment>
<dbReference type="GO" id="GO:0003974">
    <property type="term" value="F:UDP-N-acetylglucosamine 4-epimerase activity"/>
    <property type="evidence" value="ECO:0007669"/>
    <property type="project" value="UniProtKB-EC"/>
</dbReference>
<dbReference type="EMBL" id="NEVH01013982">
    <property type="protein sequence ID" value="PNF27973.1"/>
    <property type="molecule type" value="Genomic_DNA"/>
</dbReference>
<dbReference type="PRINTS" id="PR01713">
    <property type="entry name" value="NUCEPIMERASE"/>
</dbReference>
<comment type="catalytic activity">
    <reaction evidence="1">
        <text>UDP-N-acetyl-alpha-D-glucosamine = UDP-N-acetyl-alpha-D-galactosamine</text>
        <dbReference type="Rhea" id="RHEA:20517"/>
        <dbReference type="ChEBI" id="CHEBI:57705"/>
        <dbReference type="ChEBI" id="CHEBI:67138"/>
        <dbReference type="EC" id="5.1.3.7"/>
    </reaction>
</comment>
<dbReference type="InterPro" id="IPR016040">
    <property type="entry name" value="NAD(P)-bd_dom"/>
</dbReference>
<comment type="caution">
    <text evidence="11">The sequence shown here is derived from an EMBL/GenBank/DDBJ whole genome shotgun (WGS) entry which is preliminary data.</text>
</comment>
<dbReference type="SUPFAM" id="SSF51735">
    <property type="entry name" value="NAD(P)-binding Rossmann-fold domains"/>
    <property type="match status" value="1"/>
</dbReference>
<dbReference type="Gene3D" id="3.40.50.720">
    <property type="entry name" value="NAD(P)-binding Rossmann-like Domain"/>
    <property type="match status" value="1"/>
</dbReference>
<evidence type="ECO:0000256" key="3">
    <source>
        <dbReference type="ARBA" id="ARBA00001911"/>
    </source>
</evidence>
<evidence type="ECO:0000313" key="12">
    <source>
        <dbReference type="Proteomes" id="UP000235965"/>
    </source>
</evidence>
<evidence type="ECO:0000313" key="11">
    <source>
        <dbReference type="EMBL" id="PNF27973.1"/>
    </source>
</evidence>
<evidence type="ECO:0000256" key="1">
    <source>
        <dbReference type="ARBA" id="ARBA00000014"/>
    </source>
</evidence>
<evidence type="ECO:0000256" key="8">
    <source>
        <dbReference type="ARBA" id="ARBA00023235"/>
    </source>
</evidence>
<comment type="subunit">
    <text evidence="9">Homodimer.</text>
</comment>
<dbReference type="InterPro" id="IPR005886">
    <property type="entry name" value="UDP_G4E"/>
</dbReference>
<name>A0A2J7QHF1_9NEOP</name>
<dbReference type="AlphaFoldDB" id="A0A2J7QHF1"/>
<feature type="domain" description="NAD(P)-binding" evidence="10">
    <location>
        <begin position="16"/>
        <end position="340"/>
    </location>
</feature>
<organism evidence="11 12">
    <name type="scientific">Cryptotermes secundus</name>
    <dbReference type="NCBI Taxonomy" id="105785"/>
    <lineage>
        <taxon>Eukaryota</taxon>
        <taxon>Metazoa</taxon>
        <taxon>Ecdysozoa</taxon>
        <taxon>Arthropoda</taxon>
        <taxon>Hexapoda</taxon>
        <taxon>Insecta</taxon>
        <taxon>Pterygota</taxon>
        <taxon>Neoptera</taxon>
        <taxon>Polyneoptera</taxon>
        <taxon>Dictyoptera</taxon>
        <taxon>Blattodea</taxon>
        <taxon>Blattoidea</taxon>
        <taxon>Termitoidae</taxon>
        <taxon>Kalotermitidae</taxon>
        <taxon>Cryptotermitinae</taxon>
        <taxon>Cryptotermes</taxon>
    </lineage>
</organism>
<dbReference type="Pfam" id="PF16363">
    <property type="entry name" value="GDP_Man_Dehyd"/>
    <property type="match status" value="1"/>
</dbReference>
<dbReference type="GO" id="GO:0003978">
    <property type="term" value="F:UDP-glucose 4-epimerase activity"/>
    <property type="evidence" value="ECO:0007669"/>
    <property type="project" value="UniProtKB-UniRule"/>
</dbReference>
<comment type="similarity">
    <text evidence="9">Belongs to the NAD(P)-dependent epimerase/dehydratase family.</text>
</comment>
<comment type="catalytic activity">
    <reaction evidence="2 9">
        <text>UDP-alpha-D-glucose = UDP-alpha-D-galactose</text>
        <dbReference type="Rhea" id="RHEA:22168"/>
        <dbReference type="ChEBI" id="CHEBI:58885"/>
        <dbReference type="ChEBI" id="CHEBI:66914"/>
        <dbReference type="EC" id="5.1.3.2"/>
    </reaction>
</comment>
<dbReference type="EC" id="5.1.3.2" evidence="9"/>
<gene>
    <name evidence="11" type="primary">Gale_2</name>
    <name evidence="11" type="ORF">B7P43_G14667</name>
</gene>
<evidence type="ECO:0000256" key="6">
    <source>
        <dbReference type="ARBA" id="ARBA00023027"/>
    </source>
</evidence>
<dbReference type="GO" id="GO:0033499">
    <property type="term" value="P:galactose catabolic process via UDP-galactose, Leloir pathway"/>
    <property type="evidence" value="ECO:0007669"/>
    <property type="project" value="TreeGrafter"/>
</dbReference>
<comment type="function">
    <text evidence="4">Catalyzes two distinct but analogous reactions: the reversible epimerization of UDP-glucose to UDP-galactose and the reversible epimerization of UDP-N-acetylglucosamine to UDP-N-acetylgalactosamine. The reaction with UDP-Gal plays a critical role in the Leloir pathway of galactose catabolism in which galactose is converted to the glycolytic intermediate glucose 6-phosphate. It contributes to the catabolism of dietary galactose and enables the endogenous biosynthesis of both UDP-Gal and UDP-GalNAc when exogenous sources are limited. Both UDP-sugar interconversions are important in the synthesis of glycoproteins and glycolipids.</text>
</comment>
<dbReference type="NCBIfam" id="TIGR01179">
    <property type="entry name" value="galE"/>
    <property type="match status" value="1"/>
</dbReference>
<accession>A0A2J7QHF1</accession>
<comment type="pathway">
    <text evidence="5 9">Carbohydrate metabolism; galactose metabolism.</text>
</comment>
<evidence type="ECO:0000256" key="9">
    <source>
        <dbReference type="RuleBase" id="RU366046"/>
    </source>
</evidence>
<dbReference type="Proteomes" id="UP000235965">
    <property type="component" value="Unassembled WGS sequence"/>
</dbReference>
<keyword evidence="6 9" id="KW-0520">NAD</keyword>
<keyword evidence="12" id="KW-1185">Reference proteome</keyword>
<dbReference type="Gene3D" id="3.90.25.10">
    <property type="entry name" value="UDP-galactose 4-epimerase, domain 1"/>
    <property type="match status" value="1"/>
</dbReference>
<dbReference type="UniPathway" id="UPA00214"/>
<evidence type="ECO:0000256" key="4">
    <source>
        <dbReference type="ARBA" id="ARBA00002760"/>
    </source>
</evidence>
<evidence type="ECO:0000259" key="10">
    <source>
        <dbReference type="Pfam" id="PF16363"/>
    </source>
</evidence>
<evidence type="ECO:0000256" key="5">
    <source>
        <dbReference type="ARBA" id="ARBA00004947"/>
    </source>
</evidence>
<dbReference type="PANTHER" id="PTHR43725:SF47">
    <property type="entry name" value="UDP-GLUCOSE 4-EPIMERASE"/>
    <property type="match status" value="1"/>
</dbReference>